<protein>
    <submittedName>
        <fullName evidence="6">MBL fold metallo-hydrolase</fullName>
    </submittedName>
</protein>
<keyword evidence="2" id="KW-0479">Metal-binding</keyword>
<dbReference type="Gene3D" id="3.60.15.10">
    <property type="entry name" value="Ribonuclease Z/Hydroxyacylglutathione hydrolase-like"/>
    <property type="match status" value="1"/>
</dbReference>
<keyword evidence="3 6" id="KW-0378">Hydrolase</keyword>
<feature type="domain" description="Metallo-beta-lactamase" evidence="5">
    <location>
        <begin position="12"/>
        <end position="189"/>
    </location>
</feature>
<dbReference type="InterPro" id="IPR001279">
    <property type="entry name" value="Metallo-B-lactamas"/>
</dbReference>
<dbReference type="GO" id="GO:0046872">
    <property type="term" value="F:metal ion binding"/>
    <property type="evidence" value="ECO:0007669"/>
    <property type="project" value="UniProtKB-KW"/>
</dbReference>
<reference evidence="6 7" key="1">
    <citation type="submission" date="2016-02" db="EMBL/GenBank/DDBJ databases">
        <title>Comparison of Clostridium stercorarium subspecies using comparative genomics and transcriptomics.</title>
        <authorList>
            <person name="Schellenberg J."/>
            <person name="Thallinger G."/>
            <person name="Levin D.B."/>
            <person name="Zhang X."/>
            <person name="Alvare G."/>
            <person name="Fristensky B."/>
            <person name="Sparling R."/>
        </authorList>
    </citation>
    <scope>NUCLEOTIDE SEQUENCE [LARGE SCALE GENOMIC DNA]</scope>
    <source>
        <strain evidence="6 7">DSM 2910</strain>
    </source>
</reference>
<dbReference type="EMBL" id="CP014672">
    <property type="protein sequence ID" value="ANW98747.1"/>
    <property type="molecule type" value="Genomic_DNA"/>
</dbReference>
<evidence type="ECO:0000259" key="5">
    <source>
        <dbReference type="SMART" id="SM00849"/>
    </source>
</evidence>
<keyword evidence="4" id="KW-0862">Zinc</keyword>
<dbReference type="AlphaFoldDB" id="A0A1B1YDC0"/>
<evidence type="ECO:0000256" key="3">
    <source>
        <dbReference type="ARBA" id="ARBA00022801"/>
    </source>
</evidence>
<evidence type="ECO:0000256" key="4">
    <source>
        <dbReference type="ARBA" id="ARBA00022833"/>
    </source>
</evidence>
<dbReference type="PANTHER" id="PTHR46233">
    <property type="entry name" value="HYDROXYACYLGLUTATHIONE HYDROLASE GLOC"/>
    <property type="match status" value="1"/>
</dbReference>
<dbReference type="PANTHER" id="PTHR46233:SF3">
    <property type="entry name" value="HYDROXYACYLGLUTATHIONE HYDROLASE GLOC"/>
    <property type="match status" value="1"/>
</dbReference>
<sequence>MIIECIPDGLIQSNVYIVAKDGEGVVIDCGCPPEKILETANGKNIKLKHVILTHGHFDHIYYIDQLRNMIDIRVHIHELDAPCLSDPFLNGLAQFPVQGSFTFRPADNLLRDGDVIECSGLFFKIIHTPGHTRGGICILVDNALFTGDTLFNSSIGRTDFPGGSMDELIRSIKGKLYILPDDTNVYPGHGITTTIGYEKKYNPFCRAVDN</sequence>
<dbReference type="CDD" id="cd06262">
    <property type="entry name" value="metallo-hydrolase-like_MBL-fold"/>
    <property type="match status" value="1"/>
</dbReference>
<gene>
    <name evidence="6" type="ORF">CSTERTH_06755</name>
</gene>
<evidence type="ECO:0000256" key="1">
    <source>
        <dbReference type="ARBA" id="ARBA00001947"/>
    </source>
</evidence>
<dbReference type="SUPFAM" id="SSF56281">
    <property type="entry name" value="Metallo-hydrolase/oxidoreductase"/>
    <property type="match status" value="1"/>
</dbReference>
<dbReference type="Pfam" id="PF00753">
    <property type="entry name" value="Lactamase_B"/>
    <property type="match status" value="1"/>
</dbReference>
<accession>A0A1B1YDC0</accession>
<name>A0A1B1YDC0_THEST</name>
<evidence type="ECO:0000313" key="7">
    <source>
        <dbReference type="Proteomes" id="UP000092971"/>
    </source>
</evidence>
<comment type="cofactor">
    <cofactor evidence="1">
        <name>Zn(2+)</name>
        <dbReference type="ChEBI" id="CHEBI:29105"/>
    </cofactor>
</comment>
<dbReference type="SMART" id="SM00849">
    <property type="entry name" value="Lactamase_B"/>
    <property type="match status" value="1"/>
</dbReference>
<dbReference type="OrthoDB" id="9802248at2"/>
<dbReference type="InterPro" id="IPR036866">
    <property type="entry name" value="RibonucZ/Hydroxyglut_hydro"/>
</dbReference>
<dbReference type="RefSeq" id="WP_015359070.1">
    <property type="nucleotide sequence ID" value="NZ_CP014672.1"/>
</dbReference>
<dbReference type="GO" id="GO:0016787">
    <property type="term" value="F:hydrolase activity"/>
    <property type="evidence" value="ECO:0007669"/>
    <property type="project" value="UniProtKB-KW"/>
</dbReference>
<evidence type="ECO:0000256" key="2">
    <source>
        <dbReference type="ARBA" id="ARBA00022723"/>
    </source>
</evidence>
<dbReference type="Proteomes" id="UP000092971">
    <property type="component" value="Chromosome"/>
</dbReference>
<organism evidence="6 7">
    <name type="scientific">Thermoclostridium stercorarium subsp. thermolacticum DSM 2910</name>
    <dbReference type="NCBI Taxonomy" id="1121336"/>
    <lineage>
        <taxon>Bacteria</taxon>
        <taxon>Bacillati</taxon>
        <taxon>Bacillota</taxon>
        <taxon>Clostridia</taxon>
        <taxon>Eubacteriales</taxon>
        <taxon>Oscillospiraceae</taxon>
        <taxon>Thermoclostridium</taxon>
    </lineage>
</organism>
<proteinExistence type="predicted"/>
<dbReference type="InterPro" id="IPR051453">
    <property type="entry name" value="MBL_Glyoxalase_II"/>
</dbReference>
<evidence type="ECO:0000313" key="6">
    <source>
        <dbReference type="EMBL" id="ANW98747.1"/>
    </source>
</evidence>